<gene>
    <name evidence="2" type="ORF">SAMN07250955_10329</name>
</gene>
<feature type="compositionally biased region" description="Basic and acidic residues" evidence="1">
    <location>
        <begin position="73"/>
        <end position="89"/>
    </location>
</feature>
<organism evidence="2 3">
    <name type="scientific">Arboricoccus pini</name>
    <dbReference type="NCBI Taxonomy" id="1963835"/>
    <lineage>
        <taxon>Bacteria</taxon>
        <taxon>Pseudomonadati</taxon>
        <taxon>Pseudomonadota</taxon>
        <taxon>Alphaproteobacteria</taxon>
        <taxon>Geminicoccales</taxon>
        <taxon>Geminicoccaceae</taxon>
        <taxon>Arboricoccus</taxon>
    </lineage>
</organism>
<evidence type="ECO:0000313" key="2">
    <source>
        <dbReference type="EMBL" id="SNB62076.1"/>
    </source>
</evidence>
<evidence type="ECO:0000313" key="3">
    <source>
        <dbReference type="Proteomes" id="UP000197065"/>
    </source>
</evidence>
<dbReference type="RefSeq" id="WP_088560289.1">
    <property type="nucleotide sequence ID" value="NZ_FYEH01000003.1"/>
</dbReference>
<feature type="region of interest" description="Disordered" evidence="1">
    <location>
        <begin position="67"/>
        <end position="89"/>
    </location>
</feature>
<evidence type="ECO:0000256" key="1">
    <source>
        <dbReference type="SAM" id="MobiDB-lite"/>
    </source>
</evidence>
<accession>A0A212QR74</accession>
<protein>
    <submittedName>
        <fullName evidence="2">Uncharacterized protein</fullName>
    </submittedName>
</protein>
<dbReference type="Proteomes" id="UP000197065">
    <property type="component" value="Unassembled WGS sequence"/>
</dbReference>
<keyword evidence="3" id="KW-1185">Reference proteome</keyword>
<dbReference type="EMBL" id="FYEH01000003">
    <property type="protein sequence ID" value="SNB62076.1"/>
    <property type="molecule type" value="Genomic_DNA"/>
</dbReference>
<proteinExistence type="predicted"/>
<reference evidence="2 3" key="1">
    <citation type="submission" date="2017-06" db="EMBL/GenBank/DDBJ databases">
        <authorList>
            <person name="Kim H.J."/>
            <person name="Triplett B.A."/>
        </authorList>
    </citation>
    <scope>NUCLEOTIDE SEQUENCE [LARGE SCALE GENOMIC DNA]</scope>
    <source>
        <strain evidence="2 3">B29T1</strain>
    </source>
</reference>
<name>A0A212QR74_9PROT</name>
<dbReference type="AlphaFoldDB" id="A0A212QR74"/>
<sequence length="89" mass="10280">MDERYWGEQTCLRSFLTDLLPVVESRLGPSALLYHAVKRGLRRGDLEAMRTARRMFNHLSRPQRQALSAGIVDRSRERAAARKRGMELP</sequence>